<evidence type="ECO:0000259" key="8">
    <source>
        <dbReference type="Pfam" id="PF00361"/>
    </source>
</evidence>
<dbReference type="PANTHER" id="PTHR42829">
    <property type="entry name" value="NADH-UBIQUINONE OXIDOREDUCTASE CHAIN 5"/>
    <property type="match status" value="1"/>
</dbReference>
<dbReference type="GO" id="GO:0048038">
    <property type="term" value="F:quinone binding"/>
    <property type="evidence" value="ECO:0007669"/>
    <property type="project" value="UniProtKB-KW"/>
</dbReference>
<dbReference type="GO" id="GO:0003954">
    <property type="term" value="F:NADH dehydrogenase activity"/>
    <property type="evidence" value="ECO:0007669"/>
    <property type="project" value="TreeGrafter"/>
</dbReference>
<keyword evidence="4 7" id="KW-0472">Membrane</keyword>
<evidence type="ECO:0000313" key="10">
    <source>
        <dbReference type="EMBL" id="CDM64440.1"/>
    </source>
</evidence>
<feature type="transmembrane region" description="Helical" evidence="7">
    <location>
        <begin position="228"/>
        <end position="251"/>
    </location>
</feature>
<dbReference type="GO" id="GO:0042773">
    <property type="term" value="P:ATP synthesis coupled electron transport"/>
    <property type="evidence" value="ECO:0007669"/>
    <property type="project" value="InterPro"/>
</dbReference>
<feature type="transmembrane region" description="Helical" evidence="7">
    <location>
        <begin position="272"/>
        <end position="290"/>
    </location>
</feature>
<evidence type="ECO:0000256" key="7">
    <source>
        <dbReference type="SAM" id="Phobius"/>
    </source>
</evidence>
<name>A0A0B6WW95_9BACT</name>
<feature type="transmembrane region" description="Helical" evidence="7">
    <location>
        <begin position="617"/>
        <end position="637"/>
    </location>
</feature>
<feature type="transmembrane region" description="Helical" evidence="7">
    <location>
        <begin position="330"/>
        <end position="356"/>
    </location>
</feature>
<feature type="transmembrane region" description="Helical" evidence="7">
    <location>
        <begin position="713"/>
        <end position="737"/>
    </location>
</feature>
<comment type="subcellular location">
    <subcellularLocation>
        <location evidence="1">Endomembrane system</location>
        <topology evidence="1">Multi-pass membrane protein</topology>
    </subcellularLocation>
    <subcellularLocation>
        <location evidence="5">Membrane</location>
        <topology evidence="5">Multi-pass membrane protein</topology>
    </subcellularLocation>
</comment>
<dbReference type="EC" id="1.6.5.3" evidence="10"/>
<dbReference type="PRINTS" id="PR01434">
    <property type="entry name" value="NADHDHGNASE5"/>
</dbReference>
<dbReference type="RefSeq" id="WP_060635236.1">
    <property type="nucleotide sequence ID" value="NZ_CBXV010000002.1"/>
</dbReference>
<dbReference type="InterPro" id="IPR018393">
    <property type="entry name" value="NADHpl_OxRdtase_5_subgr"/>
</dbReference>
<evidence type="ECO:0000256" key="4">
    <source>
        <dbReference type="ARBA" id="ARBA00023136"/>
    </source>
</evidence>
<dbReference type="Proteomes" id="UP000031518">
    <property type="component" value="Unassembled WGS sequence"/>
</dbReference>
<dbReference type="Pfam" id="PF00662">
    <property type="entry name" value="Proton_antipo_N"/>
    <property type="match status" value="1"/>
</dbReference>
<feature type="transmembrane region" description="Helical" evidence="7">
    <location>
        <begin position="6"/>
        <end position="28"/>
    </location>
</feature>
<feature type="transmembrane region" description="Helical" evidence="7">
    <location>
        <begin position="35"/>
        <end position="57"/>
    </location>
</feature>
<dbReference type="InterPro" id="IPR003945">
    <property type="entry name" value="NU5C-like"/>
</dbReference>
<dbReference type="NCBIfam" id="NF005141">
    <property type="entry name" value="PRK06590.1"/>
    <property type="match status" value="1"/>
</dbReference>
<feature type="domain" description="NADH:quinone oxidoreductase/Mrp antiporter transmembrane" evidence="8">
    <location>
        <begin position="144"/>
        <end position="435"/>
    </location>
</feature>
<feature type="transmembrane region" description="Helical" evidence="7">
    <location>
        <begin position="123"/>
        <end position="142"/>
    </location>
</feature>
<dbReference type="AlphaFoldDB" id="A0A0B6WW95"/>
<keyword evidence="2 5" id="KW-0812">Transmembrane</keyword>
<dbReference type="InterPro" id="IPR001516">
    <property type="entry name" value="Proton_antipo_N"/>
</dbReference>
<dbReference type="EMBL" id="CBXV010000002">
    <property type="protein sequence ID" value="CDM64440.1"/>
    <property type="molecule type" value="Genomic_DNA"/>
</dbReference>
<dbReference type="GO" id="GO:0015990">
    <property type="term" value="P:electron transport coupled proton transport"/>
    <property type="evidence" value="ECO:0007669"/>
    <property type="project" value="TreeGrafter"/>
</dbReference>
<proteinExistence type="predicted"/>
<protein>
    <submittedName>
        <fullName evidence="10">NADH dehydrogenase subunit L</fullName>
        <ecNumber evidence="10">1.6.5.3</ecNumber>
    </submittedName>
</protein>
<feature type="compositionally biased region" description="Basic and acidic residues" evidence="6">
    <location>
        <begin position="595"/>
        <end position="611"/>
    </location>
</feature>
<dbReference type="NCBIfam" id="TIGR01974">
    <property type="entry name" value="NDH_I_L"/>
    <property type="match status" value="1"/>
</dbReference>
<dbReference type="STRING" id="454194.PYK22_00434"/>
<organism evidence="10 11">
    <name type="scientific">Pyrinomonas methylaliphatogenes</name>
    <dbReference type="NCBI Taxonomy" id="454194"/>
    <lineage>
        <taxon>Bacteria</taxon>
        <taxon>Pseudomonadati</taxon>
        <taxon>Acidobacteriota</taxon>
        <taxon>Blastocatellia</taxon>
        <taxon>Blastocatellales</taxon>
        <taxon>Pyrinomonadaceae</taxon>
        <taxon>Pyrinomonas</taxon>
    </lineage>
</organism>
<dbReference type="GO" id="GO:0008137">
    <property type="term" value="F:NADH dehydrogenase (ubiquinone) activity"/>
    <property type="evidence" value="ECO:0007669"/>
    <property type="project" value="InterPro"/>
</dbReference>
<evidence type="ECO:0000256" key="3">
    <source>
        <dbReference type="ARBA" id="ARBA00022989"/>
    </source>
</evidence>
<evidence type="ECO:0000313" key="11">
    <source>
        <dbReference type="Proteomes" id="UP000031518"/>
    </source>
</evidence>
<evidence type="ECO:0000256" key="1">
    <source>
        <dbReference type="ARBA" id="ARBA00004127"/>
    </source>
</evidence>
<feature type="transmembrane region" description="Helical" evidence="7">
    <location>
        <begin position="399"/>
        <end position="419"/>
    </location>
</feature>
<dbReference type="GO" id="GO:0016020">
    <property type="term" value="C:membrane"/>
    <property type="evidence" value="ECO:0007669"/>
    <property type="project" value="UniProtKB-SubCell"/>
</dbReference>
<feature type="transmembrane region" description="Helical" evidence="7">
    <location>
        <begin position="302"/>
        <end position="323"/>
    </location>
</feature>
<keyword evidence="3 7" id="KW-1133">Transmembrane helix</keyword>
<accession>A0A0B6WW95</accession>
<feature type="transmembrane region" description="Helical" evidence="7">
    <location>
        <begin position="362"/>
        <end position="379"/>
    </location>
</feature>
<keyword evidence="10" id="KW-0560">Oxidoreductase</keyword>
<gene>
    <name evidence="10" type="ORF">PYK22_00434</name>
</gene>
<feature type="region of interest" description="Disordered" evidence="6">
    <location>
        <begin position="580"/>
        <end position="611"/>
    </location>
</feature>
<dbReference type="GO" id="GO:0012505">
    <property type="term" value="C:endomembrane system"/>
    <property type="evidence" value="ECO:0007669"/>
    <property type="project" value="UniProtKB-SubCell"/>
</dbReference>
<reference evidence="10 11" key="1">
    <citation type="submission" date="2013-12" db="EMBL/GenBank/DDBJ databases">
        <authorList>
            <person name="Stott M."/>
        </authorList>
    </citation>
    <scope>NUCLEOTIDE SEQUENCE [LARGE SCALE GENOMIC DNA]</scope>
    <source>
        <strain evidence="10 11">K22</strain>
    </source>
</reference>
<dbReference type="PANTHER" id="PTHR42829:SF2">
    <property type="entry name" value="NADH-UBIQUINONE OXIDOREDUCTASE CHAIN 5"/>
    <property type="match status" value="1"/>
</dbReference>
<feature type="transmembrane region" description="Helical" evidence="7">
    <location>
        <begin position="97"/>
        <end position="116"/>
    </location>
</feature>
<feature type="transmembrane region" description="Helical" evidence="7">
    <location>
        <begin position="189"/>
        <end position="208"/>
    </location>
</feature>
<evidence type="ECO:0000259" key="9">
    <source>
        <dbReference type="Pfam" id="PF00662"/>
    </source>
</evidence>
<evidence type="ECO:0000256" key="5">
    <source>
        <dbReference type="RuleBase" id="RU000320"/>
    </source>
</evidence>
<sequence>MLDFINQHILSIIIFAPLVGAAINWLIGRRLRSEAFIGTVACTAVGISTVFAFIAAFRPETGALRAEAPILEHLWTWIEVGTFRADFALAMDRLSGIYALFITGVGLLIHIFATGYMHGDGGFYRFFSYMNLFMFMMLVLVLGDNLLLMFVGWEGVGLCSYLLIGYYLDRDEARVAAKKAFVANRVGDWGVILGVMLIFFLTGSISFFDKPDLPSALRIIGEMPIEPFAWSALFAGGITSAAILLFIGATGKSAQIPLYVWLPDAMAGPTPVSALIHAATMVTAGVYMIVRCSPIYAHAPTAMFIVAVIGAVTALFAATIGLAQNDIKKVLAYSTISQIGYMMLACGVGAFVAAIFHVMTHAFFKALLFLGSGSVIHAMHHEQDMRRMGGLRKYMPITFATMITGWLAICGIPIFAGFFSKDEILWKTWSTEAFAIPHGASRALWTIGAITALLTAVYMTRLMVMTFWGEERFREAHAHDAEAKPHAAVHASAGSHAHGEHAGAHHHHGPVTPHESPPVMTIPLVVLAVLSTFGGLVGVPYALSGGAIPNYFEKTLEPIVAHAPTHEEAANIEKRIAQTVARRGAEAPAAQPAAHETKHETAEHAAHSPEEVRSERIFSAISVIVALVGIGIGWSVFSKRPLLQMPRLLENKYYVDEIYDATIVRPIVRGATEGLWKLFDLGVIDGTLHAIASGVSSIGSLARRLQPGFVRTYAAIMLVGALILIGYFAYYGVLLLIRQ</sequence>
<reference evidence="10 11" key="2">
    <citation type="submission" date="2015-01" db="EMBL/GenBank/DDBJ databases">
        <title>Complete genome sequence of Pyrinomonas methylaliphatogenes type strain K22T.</title>
        <authorList>
            <person name="Lee K.C.Y."/>
            <person name="Power J.F."/>
            <person name="Dunfield P.F."/>
            <person name="Morgan X.C."/>
            <person name="Huttenhower C."/>
            <person name="Stott M.B."/>
        </authorList>
    </citation>
    <scope>NUCLEOTIDE SEQUENCE [LARGE SCALE GENOMIC DNA]</scope>
    <source>
        <strain evidence="10 11">K22</strain>
    </source>
</reference>
<feature type="region of interest" description="Disordered" evidence="6">
    <location>
        <begin position="492"/>
        <end position="515"/>
    </location>
</feature>
<dbReference type="PRINTS" id="PR01435">
    <property type="entry name" value="NPOXDRDTASE5"/>
</dbReference>
<feature type="domain" description="NADH-Ubiquinone oxidoreductase (complex I) chain 5 N-terminal" evidence="9">
    <location>
        <begin position="77"/>
        <end position="127"/>
    </location>
</feature>
<feature type="transmembrane region" description="Helical" evidence="7">
    <location>
        <begin position="524"/>
        <end position="543"/>
    </location>
</feature>
<feature type="transmembrane region" description="Helical" evidence="7">
    <location>
        <begin position="443"/>
        <end position="464"/>
    </location>
</feature>
<dbReference type="Pfam" id="PF00361">
    <property type="entry name" value="Proton_antipo_M"/>
    <property type="match status" value="1"/>
</dbReference>
<evidence type="ECO:0000256" key="2">
    <source>
        <dbReference type="ARBA" id="ARBA00022692"/>
    </source>
</evidence>
<feature type="transmembrane region" description="Helical" evidence="7">
    <location>
        <begin position="148"/>
        <end position="168"/>
    </location>
</feature>
<dbReference type="InterPro" id="IPR001750">
    <property type="entry name" value="ND/Mrp_TM"/>
</dbReference>
<dbReference type="Gene3D" id="1.20.5.2700">
    <property type="match status" value="1"/>
</dbReference>
<keyword evidence="11" id="KW-1185">Reference proteome</keyword>
<evidence type="ECO:0000256" key="6">
    <source>
        <dbReference type="SAM" id="MobiDB-lite"/>
    </source>
</evidence>